<sequence length="464" mass="52005">MMKDEGINDIWLGLTDEPSDVWMWSASQEEIMPQGCFTDRSGNRDLPYSAGLRPDEVSIEKCVEKCRELSWEYAGTQVGSECWCGRDFGNSGNTLTTDCRVTCRGNALQYCGGSKKNYIYRTDGAYGVWRQSQPNNHDGYQWCAAMDSSADYKFADEPCDRQVHFVCDMPPSTVCNREVNQGRLVEVDDECYFLSYDMKDWFAAQKECWNKGGQLVELSNAKQHEKLGNAISSYSQKLTEYYWIGLQKRYLNWPDGSSMTYSNFKASSPTKYTGTCFKMVKSDEYKWVNVECSERHEFICQYGSIPTTTPSTTTKSTPTTSSSSISSTKYSTLSTTLTGRSSTPTSSPSSTAGIITPSAAAKSTDDKGGFDYNGLFISLIVLVSILIIIVIAAMLYMLWLRKKNKRQAIHPETSYNVQDFENKNLSTPKTIADSNPYSSIHPKSTGMNSQQGHALNLHSDFGLY</sequence>
<feature type="transmembrane region" description="Helical" evidence="3">
    <location>
        <begin position="375"/>
        <end position="399"/>
    </location>
</feature>
<proteinExistence type="predicted"/>
<dbReference type="STRING" id="283909.R7UWY0"/>
<feature type="domain" description="WSC" evidence="5">
    <location>
        <begin position="30"/>
        <end position="123"/>
    </location>
</feature>
<dbReference type="Gene3D" id="3.10.100.10">
    <property type="entry name" value="Mannose-Binding Protein A, subunit A"/>
    <property type="match status" value="2"/>
</dbReference>
<dbReference type="PANTHER" id="PTHR22801:SF63">
    <property type="entry name" value="C-TYPE LECTIN DOMAIN-CONTAINING PROTEIN"/>
    <property type="match status" value="1"/>
</dbReference>
<reference evidence="7" key="3">
    <citation type="submission" date="2015-06" db="UniProtKB">
        <authorList>
            <consortium name="EnsemblMetazoa"/>
        </authorList>
    </citation>
    <scope>IDENTIFICATION</scope>
</reference>
<dbReference type="InterPro" id="IPR016187">
    <property type="entry name" value="CTDL_fold"/>
</dbReference>
<evidence type="ECO:0000259" key="5">
    <source>
        <dbReference type="PROSITE" id="PS51212"/>
    </source>
</evidence>
<dbReference type="EMBL" id="AMQN01005846">
    <property type="status" value="NOT_ANNOTATED_CDS"/>
    <property type="molecule type" value="Genomic_DNA"/>
</dbReference>
<dbReference type="Pfam" id="PF01822">
    <property type="entry name" value="WSC"/>
    <property type="match status" value="1"/>
</dbReference>
<dbReference type="InterPro" id="IPR018378">
    <property type="entry name" value="C-type_lectin_CS"/>
</dbReference>
<evidence type="ECO:0000259" key="4">
    <source>
        <dbReference type="PROSITE" id="PS50041"/>
    </source>
</evidence>
<dbReference type="SMART" id="SM00034">
    <property type="entry name" value="CLECT"/>
    <property type="match status" value="1"/>
</dbReference>
<dbReference type="HOGENOM" id="CLU_589567_0_0_1"/>
<feature type="region of interest" description="Disordered" evidence="2">
    <location>
        <begin position="335"/>
        <end position="354"/>
    </location>
</feature>
<name>R7UWY0_CAPTE</name>
<organism evidence="6">
    <name type="scientific">Capitella teleta</name>
    <name type="common">Polychaete worm</name>
    <dbReference type="NCBI Taxonomy" id="283909"/>
    <lineage>
        <taxon>Eukaryota</taxon>
        <taxon>Metazoa</taxon>
        <taxon>Spiralia</taxon>
        <taxon>Lophotrochozoa</taxon>
        <taxon>Annelida</taxon>
        <taxon>Polychaeta</taxon>
        <taxon>Sedentaria</taxon>
        <taxon>Scolecida</taxon>
        <taxon>Capitellidae</taxon>
        <taxon>Capitella</taxon>
    </lineage>
</organism>
<evidence type="ECO:0000256" key="2">
    <source>
        <dbReference type="SAM" id="MobiDB-lite"/>
    </source>
</evidence>
<evidence type="ECO:0000313" key="6">
    <source>
        <dbReference type="EMBL" id="ELU11098.1"/>
    </source>
</evidence>
<reference evidence="6 8" key="2">
    <citation type="journal article" date="2013" name="Nature">
        <title>Insights into bilaterian evolution from three spiralian genomes.</title>
        <authorList>
            <person name="Simakov O."/>
            <person name="Marletaz F."/>
            <person name="Cho S.J."/>
            <person name="Edsinger-Gonzales E."/>
            <person name="Havlak P."/>
            <person name="Hellsten U."/>
            <person name="Kuo D.H."/>
            <person name="Larsson T."/>
            <person name="Lv J."/>
            <person name="Arendt D."/>
            <person name="Savage R."/>
            <person name="Osoegawa K."/>
            <person name="de Jong P."/>
            <person name="Grimwood J."/>
            <person name="Chapman J.A."/>
            <person name="Shapiro H."/>
            <person name="Aerts A."/>
            <person name="Otillar R.P."/>
            <person name="Terry A.Y."/>
            <person name="Boore J.L."/>
            <person name="Grigoriev I.V."/>
            <person name="Lindberg D.R."/>
            <person name="Seaver E.C."/>
            <person name="Weisblat D.A."/>
            <person name="Putnam N.H."/>
            <person name="Rokhsar D.S."/>
        </authorList>
    </citation>
    <scope>NUCLEOTIDE SEQUENCE</scope>
    <source>
        <strain evidence="6 8">I ESC-2004</strain>
    </source>
</reference>
<dbReference type="CDD" id="cd00037">
    <property type="entry name" value="CLECT"/>
    <property type="match status" value="1"/>
</dbReference>
<evidence type="ECO:0000256" key="3">
    <source>
        <dbReference type="SAM" id="Phobius"/>
    </source>
</evidence>
<evidence type="ECO:0000313" key="8">
    <source>
        <dbReference type="Proteomes" id="UP000014760"/>
    </source>
</evidence>
<keyword evidence="3" id="KW-1133">Transmembrane helix</keyword>
<gene>
    <name evidence="6" type="ORF">CAPTEDRAFT_209385</name>
</gene>
<dbReference type="OMA" id="LMYWILI"/>
<dbReference type="SUPFAM" id="SSF56436">
    <property type="entry name" value="C-type lectin-like"/>
    <property type="match status" value="2"/>
</dbReference>
<reference evidence="8" key="1">
    <citation type="submission" date="2012-12" db="EMBL/GenBank/DDBJ databases">
        <authorList>
            <person name="Hellsten U."/>
            <person name="Grimwood J."/>
            <person name="Chapman J.A."/>
            <person name="Shapiro H."/>
            <person name="Aerts A."/>
            <person name="Otillar R.P."/>
            <person name="Terry A.Y."/>
            <person name="Boore J.L."/>
            <person name="Simakov O."/>
            <person name="Marletaz F."/>
            <person name="Cho S.-J."/>
            <person name="Edsinger-Gonzales E."/>
            <person name="Havlak P."/>
            <person name="Kuo D.-H."/>
            <person name="Larsson T."/>
            <person name="Lv J."/>
            <person name="Arendt D."/>
            <person name="Savage R."/>
            <person name="Osoegawa K."/>
            <person name="de Jong P."/>
            <person name="Lindberg D.R."/>
            <person name="Seaver E.C."/>
            <person name="Weisblat D.A."/>
            <person name="Putnam N.H."/>
            <person name="Grigoriev I.V."/>
            <person name="Rokhsar D.S."/>
        </authorList>
    </citation>
    <scope>NUCLEOTIDE SEQUENCE</scope>
    <source>
        <strain evidence="8">I ESC-2004</strain>
    </source>
</reference>
<dbReference type="EMBL" id="KB296957">
    <property type="protein sequence ID" value="ELU11098.1"/>
    <property type="molecule type" value="Genomic_DNA"/>
</dbReference>
<keyword evidence="8" id="KW-1185">Reference proteome</keyword>
<dbReference type="InterPro" id="IPR016186">
    <property type="entry name" value="C-type_lectin-like/link_sf"/>
</dbReference>
<dbReference type="PANTHER" id="PTHR22801">
    <property type="entry name" value="LITHOSTATHINE"/>
    <property type="match status" value="1"/>
</dbReference>
<dbReference type="SMART" id="SM00321">
    <property type="entry name" value="WSC"/>
    <property type="match status" value="1"/>
</dbReference>
<dbReference type="InterPro" id="IPR001304">
    <property type="entry name" value="C-type_lectin-like"/>
</dbReference>
<dbReference type="EnsemblMetazoa" id="CapteT209385">
    <property type="protein sequence ID" value="CapteP209385"/>
    <property type="gene ID" value="CapteG209385"/>
</dbReference>
<dbReference type="InterPro" id="IPR002889">
    <property type="entry name" value="WSC_carb-bd"/>
</dbReference>
<protein>
    <recommendedName>
        <fullName evidence="9">C-type lectin domain-containing protein</fullName>
    </recommendedName>
</protein>
<evidence type="ECO:0008006" key="9">
    <source>
        <dbReference type="Google" id="ProtNLM"/>
    </source>
</evidence>
<dbReference type="OrthoDB" id="6285913at2759"/>
<keyword evidence="3" id="KW-0812">Transmembrane</keyword>
<dbReference type="InterPro" id="IPR050801">
    <property type="entry name" value="Ca-Dep_Lectins_ImmuneDev"/>
</dbReference>
<dbReference type="PROSITE" id="PS00615">
    <property type="entry name" value="C_TYPE_LECTIN_1"/>
    <property type="match status" value="1"/>
</dbReference>
<feature type="domain" description="C-type lectin" evidence="4">
    <location>
        <begin position="187"/>
        <end position="301"/>
    </location>
</feature>
<evidence type="ECO:0000256" key="1">
    <source>
        <dbReference type="ARBA" id="ARBA00023157"/>
    </source>
</evidence>
<keyword evidence="3" id="KW-0472">Membrane</keyword>
<dbReference type="Proteomes" id="UP000014760">
    <property type="component" value="Unassembled WGS sequence"/>
</dbReference>
<dbReference type="PROSITE" id="PS51212">
    <property type="entry name" value="WSC"/>
    <property type="match status" value="1"/>
</dbReference>
<dbReference type="AlphaFoldDB" id="R7UWY0"/>
<dbReference type="PROSITE" id="PS50041">
    <property type="entry name" value="C_TYPE_LECTIN_2"/>
    <property type="match status" value="1"/>
</dbReference>
<accession>R7UWY0</accession>
<evidence type="ECO:0000313" key="7">
    <source>
        <dbReference type="EnsemblMetazoa" id="CapteP209385"/>
    </source>
</evidence>
<keyword evidence="1" id="KW-1015">Disulfide bond</keyword>
<dbReference type="Pfam" id="PF00059">
    <property type="entry name" value="Lectin_C"/>
    <property type="match status" value="1"/>
</dbReference>